<dbReference type="InterPro" id="IPR036879">
    <property type="entry name" value="TF_MADSbox_sf"/>
</dbReference>
<evidence type="ECO:0000256" key="1">
    <source>
        <dbReference type="ARBA" id="ARBA00004123"/>
    </source>
</evidence>
<evidence type="ECO:0000256" key="3">
    <source>
        <dbReference type="ARBA" id="ARBA00023125"/>
    </source>
</evidence>
<dbReference type="EMBL" id="CP126650">
    <property type="protein sequence ID" value="WJZ84128.1"/>
    <property type="molecule type" value="Genomic_DNA"/>
</dbReference>
<reference evidence="8 9" key="1">
    <citation type="journal article" date="2023" name="Hortic Res">
        <title>The complete reference genome for grapevine (Vitis vinifera L.) genetics and breeding.</title>
        <authorList>
            <person name="Shi X."/>
            <person name="Cao S."/>
            <person name="Wang X."/>
            <person name="Huang S."/>
            <person name="Wang Y."/>
            <person name="Liu Z."/>
            <person name="Liu W."/>
            <person name="Leng X."/>
            <person name="Peng Y."/>
            <person name="Wang N."/>
            <person name="Wang Y."/>
            <person name="Ma Z."/>
            <person name="Xu X."/>
            <person name="Zhang F."/>
            <person name="Xue H."/>
            <person name="Zhong H."/>
            <person name="Wang Y."/>
            <person name="Zhang K."/>
            <person name="Velt A."/>
            <person name="Avia K."/>
            <person name="Holtgrawe D."/>
            <person name="Grimplet J."/>
            <person name="Matus J.T."/>
            <person name="Ware D."/>
            <person name="Wu X."/>
            <person name="Wang H."/>
            <person name="Liu C."/>
            <person name="Fang Y."/>
            <person name="Rustenholz C."/>
            <person name="Cheng Z."/>
            <person name="Xiao H."/>
            <person name="Zhou Y."/>
        </authorList>
    </citation>
    <scope>NUCLEOTIDE SEQUENCE [LARGE SCALE GENOMIC DNA]</scope>
    <source>
        <strain evidence="9">cv. Pinot noir / PN40024</strain>
        <tissue evidence="8">Leaf</tissue>
    </source>
</reference>
<keyword evidence="2" id="KW-0805">Transcription regulation</keyword>
<name>A0ABY9BNN6_VITVI</name>
<gene>
    <name evidence="8" type="ORF">VitviT2T_003749</name>
</gene>
<dbReference type="Proteomes" id="UP001227230">
    <property type="component" value="Chromosome 3"/>
</dbReference>
<keyword evidence="9" id="KW-1185">Reference proteome</keyword>
<evidence type="ECO:0000256" key="2">
    <source>
        <dbReference type="ARBA" id="ARBA00023015"/>
    </source>
</evidence>
<feature type="chain" id="PRO_5046448411" description="MADS-box domain-containing protein" evidence="6">
    <location>
        <begin position="19"/>
        <end position="123"/>
    </location>
</feature>
<evidence type="ECO:0000313" key="9">
    <source>
        <dbReference type="Proteomes" id="UP001227230"/>
    </source>
</evidence>
<accession>A0ABY9BNN6</accession>
<protein>
    <recommendedName>
        <fullName evidence="7">MADS-box domain-containing protein</fullName>
    </recommendedName>
</protein>
<evidence type="ECO:0000259" key="7">
    <source>
        <dbReference type="PROSITE" id="PS50066"/>
    </source>
</evidence>
<comment type="subcellular location">
    <subcellularLocation>
        <location evidence="1">Nucleus</location>
    </subcellularLocation>
</comment>
<dbReference type="PROSITE" id="PS50066">
    <property type="entry name" value="MADS_BOX_2"/>
    <property type="match status" value="1"/>
</dbReference>
<organism evidence="8 9">
    <name type="scientific">Vitis vinifera</name>
    <name type="common">Grape</name>
    <dbReference type="NCBI Taxonomy" id="29760"/>
    <lineage>
        <taxon>Eukaryota</taxon>
        <taxon>Viridiplantae</taxon>
        <taxon>Streptophyta</taxon>
        <taxon>Embryophyta</taxon>
        <taxon>Tracheophyta</taxon>
        <taxon>Spermatophyta</taxon>
        <taxon>Magnoliopsida</taxon>
        <taxon>eudicotyledons</taxon>
        <taxon>Gunneridae</taxon>
        <taxon>Pentapetalae</taxon>
        <taxon>rosids</taxon>
        <taxon>Vitales</taxon>
        <taxon>Vitaceae</taxon>
        <taxon>Viteae</taxon>
        <taxon>Vitis</taxon>
    </lineage>
</organism>
<keyword evidence="6" id="KW-0732">Signal</keyword>
<evidence type="ECO:0000256" key="4">
    <source>
        <dbReference type="ARBA" id="ARBA00023163"/>
    </source>
</evidence>
<feature type="signal peptide" evidence="6">
    <location>
        <begin position="1"/>
        <end position="18"/>
    </location>
</feature>
<dbReference type="InterPro" id="IPR002100">
    <property type="entry name" value="TF_MADSbox"/>
</dbReference>
<feature type="domain" description="MADS-box" evidence="7">
    <location>
        <begin position="18"/>
        <end position="78"/>
    </location>
</feature>
<sequence length="123" mass="13761">MKCLVLSLVFFSVGRSKGNKQEAEMMKTEEESTLQVTFSTHLFASPRKASELCTHFDSETTVFVNTPAEKVYSFGHPCLESIIDWFFTQNPLPKSGAIWGFEVGRSAIIFVSSIYSSNRSFTG</sequence>
<dbReference type="SUPFAM" id="SSF55455">
    <property type="entry name" value="SRF-like"/>
    <property type="match status" value="1"/>
</dbReference>
<evidence type="ECO:0000313" key="8">
    <source>
        <dbReference type="EMBL" id="WJZ84128.1"/>
    </source>
</evidence>
<keyword evidence="5" id="KW-0539">Nucleus</keyword>
<dbReference type="Gene3D" id="3.40.1810.10">
    <property type="entry name" value="Transcription factor, MADS-box"/>
    <property type="match status" value="1"/>
</dbReference>
<keyword evidence="4" id="KW-0804">Transcription</keyword>
<keyword evidence="3" id="KW-0238">DNA-binding</keyword>
<dbReference type="Pfam" id="PF00319">
    <property type="entry name" value="SRF-TF"/>
    <property type="match status" value="1"/>
</dbReference>
<proteinExistence type="predicted"/>
<evidence type="ECO:0000256" key="5">
    <source>
        <dbReference type="ARBA" id="ARBA00023242"/>
    </source>
</evidence>
<evidence type="ECO:0000256" key="6">
    <source>
        <dbReference type="SAM" id="SignalP"/>
    </source>
</evidence>